<keyword evidence="1" id="KW-0732">Signal</keyword>
<name>A0A1X6NYE3_PORUM</name>
<feature type="signal peptide" evidence="1">
    <location>
        <begin position="1"/>
        <end position="36"/>
    </location>
</feature>
<evidence type="ECO:0000313" key="2">
    <source>
        <dbReference type="EMBL" id="OSX73644.1"/>
    </source>
</evidence>
<keyword evidence="3" id="KW-1185">Reference proteome</keyword>
<accession>A0A1X6NYE3</accession>
<evidence type="ECO:0000256" key="1">
    <source>
        <dbReference type="SAM" id="SignalP"/>
    </source>
</evidence>
<dbReference type="AlphaFoldDB" id="A0A1X6NYE3"/>
<evidence type="ECO:0000313" key="3">
    <source>
        <dbReference type="Proteomes" id="UP000218209"/>
    </source>
</evidence>
<feature type="chain" id="PRO_5011965008" evidence="1">
    <location>
        <begin position="37"/>
        <end position="606"/>
    </location>
</feature>
<protein>
    <submittedName>
        <fullName evidence="2">Uncharacterized protein</fullName>
    </submittedName>
</protein>
<gene>
    <name evidence="2" type="ORF">BU14_0333s0032</name>
</gene>
<dbReference type="EMBL" id="KV918985">
    <property type="protein sequence ID" value="OSX73644.1"/>
    <property type="molecule type" value="Genomic_DNA"/>
</dbReference>
<dbReference type="InterPro" id="IPR006311">
    <property type="entry name" value="TAT_signal"/>
</dbReference>
<organism evidence="2 3">
    <name type="scientific">Porphyra umbilicalis</name>
    <name type="common">Purple laver</name>
    <name type="synonym">Red alga</name>
    <dbReference type="NCBI Taxonomy" id="2786"/>
    <lineage>
        <taxon>Eukaryota</taxon>
        <taxon>Rhodophyta</taxon>
        <taxon>Bangiophyceae</taxon>
        <taxon>Bangiales</taxon>
        <taxon>Bangiaceae</taxon>
        <taxon>Porphyra</taxon>
    </lineage>
</organism>
<dbReference type="OrthoDB" id="9215at2759"/>
<sequence length="606" mass="65197">MGSRVDGHPCPPTTPRRRAAAALLTVAAAALSAAAAALPAPAAAADASASDTAFSVYAHHPLLAGGANPSIQPALVAWYGARLDARDPGRLRTHTAAFFPRGARYRLVADEYPNPPLGGGAAASLVGYHLLRTPYYGIDADDWLRVALRRPARLCVALGHRVAAGLTVDGYWRAGRAVIADDEQTVVDGMRQATKAGVFCKDVPAGVASLPRARRLGGDGRDLAMDVLLAEVGGGRRRRRRCRPAGGGDPQRAVSRMAARGVAHGHTGGGEDPETAGMTWRTWHPQVDPIYWCYYGHDHGSAPQFQSVPPRFGYTAFKNDREEESHVGFKGYGLVDGDVAYYLTSHASTSEARRIRQRHHTTTLAATSRSTGETLADLSCKGDYGFTFVLGAEWRTRPHETLTVGGVGQARLARDALRAPYMARRRNSKRVNVWSGTADTDMTVDQKDLPRGRYEKWAGGFDFCATANGFTLDVKDPLTACATRACPADAPLTRLAPYGDRAAGVAVPNRGLRRDLIFHHLRLSREACGAAGSGDGDVFYTNAYCTERRDGPGPGAVRQVLKRGWVGHLDGKWASVESWYGAYGRVHAYDPRGGFESIEQSVGAWN</sequence>
<dbReference type="Proteomes" id="UP000218209">
    <property type="component" value="Unassembled WGS sequence"/>
</dbReference>
<reference evidence="2 3" key="1">
    <citation type="submission" date="2017-03" db="EMBL/GenBank/DDBJ databases">
        <title>WGS assembly of Porphyra umbilicalis.</title>
        <authorList>
            <person name="Brawley S.H."/>
            <person name="Blouin N.A."/>
            <person name="Ficko-Blean E."/>
            <person name="Wheeler G.L."/>
            <person name="Lohr M."/>
            <person name="Goodson H.V."/>
            <person name="Jenkins J.W."/>
            <person name="Blaby-Haas C.E."/>
            <person name="Helliwell K.E."/>
            <person name="Chan C."/>
            <person name="Marriage T."/>
            <person name="Bhattacharya D."/>
            <person name="Klein A.S."/>
            <person name="Badis Y."/>
            <person name="Brodie J."/>
            <person name="Cao Y."/>
            <person name="Collen J."/>
            <person name="Dittami S.M."/>
            <person name="Gachon C.M."/>
            <person name="Green B.R."/>
            <person name="Karpowicz S."/>
            <person name="Kim J.W."/>
            <person name="Kudahl U."/>
            <person name="Lin S."/>
            <person name="Michel G."/>
            <person name="Mittag M."/>
            <person name="Olson B.J."/>
            <person name="Pangilinan J."/>
            <person name="Peng Y."/>
            <person name="Qiu H."/>
            <person name="Shu S."/>
            <person name="Singer J.T."/>
            <person name="Smith A.G."/>
            <person name="Sprecher B.N."/>
            <person name="Wagner V."/>
            <person name="Wang W."/>
            <person name="Wang Z.-Y."/>
            <person name="Yan J."/>
            <person name="Yarish C."/>
            <person name="Zoeuner-Riek S."/>
            <person name="Zhuang Y."/>
            <person name="Zou Y."/>
            <person name="Lindquist E.A."/>
            <person name="Grimwood J."/>
            <person name="Barry K."/>
            <person name="Rokhsar D.S."/>
            <person name="Schmutz J."/>
            <person name="Stiller J.W."/>
            <person name="Grossman A.R."/>
            <person name="Prochnik S.E."/>
        </authorList>
    </citation>
    <scope>NUCLEOTIDE SEQUENCE [LARGE SCALE GENOMIC DNA]</scope>
    <source>
        <strain evidence="2">4086291</strain>
    </source>
</reference>
<dbReference type="PROSITE" id="PS51318">
    <property type="entry name" value="TAT"/>
    <property type="match status" value="1"/>
</dbReference>
<proteinExistence type="predicted"/>